<feature type="binding site" evidence="8">
    <location>
        <position position="106"/>
    </location>
    <ligand>
        <name>S-adenosyl-L-methionine</name>
        <dbReference type="ChEBI" id="CHEBI:59789"/>
    </ligand>
</feature>
<comment type="function">
    <text evidence="7">Specifically dimethylates two adjacent adenosines (A1518 and A1519) in the loop of a conserved hairpin near the 3'-end of 16S rRNA in the 30S particle. May play a critical role in biogenesis of 30S subunits.</text>
</comment>
<dbReference type="Pfam" id="PF00398">
    <property type="entry name" value="RrnaAD"/>
    <property type="match status" value="1"/>
</dbReference>
<feature type="binding site" evidence="7 8">
    <location>
        <position position="59"/>
    </location>
    <ligand>
        <name>S-adenosyl-L-methionine</name>
        <dbReference type="ChEBI" id="CHEBI:59789"/>
    </ligand>
</feature>
<keyword evidence="4 7" id="KW-0808">Transferase</keyword>
<dbReference type="GO" id="GO:0052908">
    <property type="term" value="F:16S rRNA (adenine(1518)-N(6)/adenine(1519)-N(6))-dimethyltransferase activity"/>
    <property type="evidence" value="ECO:0007669"/>
    <property type="project" value="UniProtKB-EC"/>
</dbReference>
<keyword evidence="5 7" id="KW-0949">S-adenosyl-L-methionine</keyword>
<dbReference type="Gene3D" id="3.40.50.150">
    <property type="entry name" value="Vaccinia Virus protein VP39"/>
    <property type="match status" value="1"/>
</dbReference>
<comment type="similarity">
    <text evidence="7">Belongs to the class I-like SAM-binding methyltransferase superfamily. rRNA adenine N(6)-methyltransferase family. RsmA subfamily.</text>
</comment>
<evidence type="ECO:0000313" key="11">
    <source>
        <dbReference type="Proteomes" id="UP000009061"/>
    </source>
</evidence>
<feature type="domain" description="Ribosomal RNA adenine methylase transferase N-terminal" evidence="9">
    <location>
        <begin position="18"/>
        <end position="191"/>
    </location>
</feature>
<gene>
    <name evidence="7" type="primary">rsmA</name>
    <name evidence="7 10" type="synonym">ksgA</name>
    <name evidence="10" type="ORF">WIGMOR_0022</name>
</gene>
<dbReference type="InterPro" id="IPR020598">
    <property type="entry name" value="rRNA_Ade_methylase_Trfase_N"/>
</dbReference>
<evidence type="ECO:0000256" key="4">
    <source>
        <dbReference type="ARBA" id="ARBA00022679"/>
    </source>
</evidence>
<dbReference type="NCBIfam" id="TIGR00755">
    <property type="entry name" value="ksgA"/>
    <property type="match status" value="1"/>
</dbReference>
<comment type="subcellular location">
    <subcellularLocation>
        <location evidence="7">Cytoplasm</location>
    </subcellularLocation>
</comment>
<comment type="catalytic activity">
    <reaction evidence="7">
        <text>adenosine(1518)/adenosine(1519) in 16S rRNA + 4 S-adenosyl-L-methionine = N(6)-dimethyladenosine(1518)/N(6)-dimethyladenosine(1519) in 16S rRNA + 4 S-adenosyl-L-homocysteine + 4 H(+)</text>
        <dbReference type="Rhea" id="RHEA:19609"/>
        <dbReference type="Rhea" id="RHEA-COMP:10232"/>
        <dbReference type="Rhea" id="RHEA-COMP:10233"/>
        <dbReference type="ChEBI" id="CHEBI:15378"/>
        <dbReference type="ChEBI" id="CHEBI:57856"/>
        <dbReference type="ChEBI" id="CHEBI:59789"/>
        <dbReference type="ChEBI" id="CHEBI:74411"/>
        <dbReference type="ChEBI" id="CHEBI:74493"/>
        <dbReference type="EC" id="2.1.1.182"/>
    </reaction>
</comment>
<dbReference type="InterPro" id="IPR001737">
    <property type="entry name" value="KsgA/Erm"/>
</dbReference>
<evidence type="ECO:0000256" key="5">
    <source>
        <dbReference type="ARBA" id="ARBA00022691"/>
    </source>
</evidence>
<evidence type="ECO:0000256" key="1">
    <source>
        <dbReference type="ARBA" id="ARBA00022490"/>
    </source>
</evidence>
<evidence type="ECO:0000313" key="10">
    <source>
        <dbReference type="EMBL" id="AFA40883.1"/>
    </source>
</evidence>
<evidence type="ECO:0000256" key="2">
    <source>
        <dbReference type="ARBA" id="ARBA00022552"/>
    </source>
</evidence>
<feature type="binding site" evidence="7 8">
    <location>
        <position position="13"/>
    </location>
    <ligand>
        <name>S-adenosyl-L-methionine</name>
        <dbReference type="ChEBI" id="CHEBI:59789"/>
    </ligand>
</feature>
<dbReference type="AlphaFoldDB" id="H6Q4A0"/>
<name>H6Q4A0_WIGGL</name>
<keyword evidence="1 7" id="KW-0963">Cytoplasm</keyword>
<keyword evidence="2 7" id="KW-0698">rRNA processing</keyword>
<dbReference type="Proteomes" id="UP000009061">
    <property type="component" value="Chromosome"/>
</dbReference>
<feature type="binding site" evidence="7 8">
    <location>
        <position position="38"/>
    </location>
    <ligand>
        <name>S-adenosyl-L-methionine</name>
        <dbReference type="ChEBI" id="CHEBI:59789"/>
    </ligand>
</feature>
<dbReference type="HOGENOM" id="CLU_041220_0_1_6"/>
<dbReference type="PANTHER" id="PTHR11727:SF7">
    <property type="entry name" value="DIMETHYLADENOSINE TRANSFERASE-RELATED"/>
    <property type="match status" value="1"/>
</dbReference>
<sequence length="261" mass="30916">MCKPKKKFGQHFLCNHNIIDQIVNFVNPSFNIEIIEIGSGLGALTIPISKKSKFFTIIEIDKNLVLKLKNNKNIQLNLNIINQDIMRMNLDHFFINFNKPVKIFGSLPYNISTQLIYRLIEQTEKIFDMHFILQKEVAERILAQPNSKNYGYMSIIMQYYCRVEKLLDISKTSFIPIPKVESTLIRLIPNKIFKFPYQDFKKFKMIIKLAFNQRRKILKNSLSKYISIKDFKYVNINPNLRAENLSMQEYYDLSKVFSRKH</sequence>
<reference evidence="10 11" key="1">
    <citation type="journal article" date="2012" name="MBio">
        <title>Insight into the transmission biology and species-specific functional capabilities of tsetse (Diptera: glossinidae) obligate symbiont wigglesworthia.</title>
        <authorList>
            <person name="Rio R.V."/>
            <person name="Symula R.E."/>
            <person name="Wang J."/>
            <person name="Lohs C."/>
            <person name="Wu Y.N."/>
            <person name="Snyder A.K."/>
            <person name="Bjornson R.D."/>
            <person name="Oshima K."/>
            <person name="Biehl B.S."/>
            <person name="Perna N.T."/>
            <person name="Hattori M."/>
            <person name="Aksoy S."/>
        </authorList>
    </citation>
    <scope>NUCLEOTIDE SEQUENCE [LARGE SCALE GENOMIC DNA]</scope>
    <source>
        <strain evidence="10">WGM</strain>
    </source>
</reference>
<dbReference type="EMBL" id="CP003315">
    <property type="protein sequence ID" value="AFA40883.1"/>
    <property type="molecule type" value="Genomic_DNA"/>
</dbReference>
<dbReference type="SMART" id="SM00650">
    <property type="entry name" value="rADc"/>
    <property type="match status" value="1"/>
</dbReference>
<organism evidence="10 11">
    <name type="scientific">Wigglesworthia glossinidia endosymbiont of Glossina morsitans morsitans</name>
    <name type="common">Yale colony</name>
    <dbReference type="NCBI Taxonomy" id="1142511"/>
    <lineage>
        <taxon>Bacteria</taxon>
        <taxon>Pseudomonadati</taxon>
        <taxon>Pseudomonadota</taxon>
        <taxon>Gammaproteobacteria</taxon>
        <taxon>Enterobacterales</taxon>
        <taxon>Erwiniaceae</taxon>
        <taxon>Wigglesworthia</taxon>
    </lineage>
</organism>
<dbReference type="OrthoDB" id="9814755at2"/>
<dbReference type="FunFam" id="1.10.8.100:FF:000001">
    <property type="entry name" value="Ribosomal RNA small subunit methyltransferase A"/>
    <property type="match status" value="1"/>
</dbReference>
<keyword evidence="3 7" id="KW-0489">Methyltransferase</keyword>
<protein>
    <recommendedName>
        <fullName evidence="7">Ribosomal RNA small subunit methyltransferase A</fullName>
        <ecNumber evidence="7">2.1.1.182</ecNumber>
    </recommendedName>
    <alternativeName>
        <fullName evidence="7">16S rRNA (adenine(1518)-N(6)/adenine(1519)-N(6))-dimethyltransferase</fullName>
    </alternativeName>
    <alternativeName>
        <fullName evidence="7">16S rRNA dimethyladenosine transferase</fullName>
    </alternativeName>
    <alternativeName>
        <fullName evidence="7">16S rRNA dimethylase</fullName>
    </alternativeName>
    <alternativeName>
        <fullName evidence="7">S-adenosylmethionine-6-N', N'-adenosyl(rRNA) dimethyltransferase</fullName>
    </alternativeName>
</protein>
<dbReference type="PANTHER" id="PTHR11727">
    <property type="entry name" value="DIMETHYLADENOSINE TRANSFERASE"/>
    <property type="match status" value="1"/>
</dbReference>
<feature type="binding site" evidence="7 8">
    <location>
        <position position="84"/>
    </location>
    <ligand>
        <name>S-adenosyl-L-methionine</name>
        <dbReference type="ChEBI" id="CHEBI:59789"/>
    </ligand>
</feature>
<comment type="caution">
    <text evidence="7">Lacks conserved residue(s) required for the propagation of feature annotation.</text>
</comment>
<dbReference type="PROSITE" id="PS51689">
    <property type="entry name" value="SAM_RNA_A_N6_MT"/>
    <property type="match status" value="1"/>
</dbReference>
<dbReference type="EC" id="2.1.1.182" evidence="7"/>
<dbReference type="InterPro" id="IPR023165">
    <property type="entry name" value="rRNA_Ade_diMease-like_C"/>
</dbReference>
<dbReference type="InterPro" id="IPR029063">
    <property type="entry name" value="SAM-dependent_MTases_sf"/>
</dbReference>
<evidence type="ECO:0000256" key="8">
    <source>
        <dbReference type="PROSITE-ProRule" id="PRU01026"/>
    </source>
</evidence>
<dbReference type="SUPFAM" id="SSF53335">
    <property type="entry name" value="S-adenosyl-L-methionine-dependent methyltransferases"/>
    <property type="match status" value="1"/>
</dbReference>
<dbReference type="KEGG" id="wgl:WIGMOR_0022"/>
<proteinExistence type="inferred from homology"/>
<keyword evidence="6 7" id="KW-0694">RNA-binding</keyword>
<keyword evidence="11" id="KW-1185">Reference proteome</keyword>
<feature type="binding site" evidence="7 8">
    <location>
        <position position="11"/>
    </location>
    <ligand>
        <name>S-adenosyl-L-methionine</name>
        <dbReference type="ChEBI" id="CHEBI:59789"/>
    </ligand>
</feature>
<evidence type="ECO:0000256" key="6">
    <source>
        <dbReference type="ARBA" id="ARBA00022884"/>
    </source>
</evidence>
<dbReference type="GO" id="GO:0005829">
    <property type="term" value="C:cytosol"/>
    <property type="evidence" value="ECO:0007669"/>
    <property type="project" value="TreeGrafter"/>
</dbReference>
<accession>H6Q4A0</accession>
<dbReference type="STRING" id="1142511.WIGMOR_0022"/>
<dbReference type="HAMAP" id="MF_00607">
    <property type="entry name" value="16SrRNA_methyltr_A"/>
    <property type="match status" value="1"/>
</dbReference>
<dbReference type="Gene3D" id="1.10.8.100">
    <property type="entry name" value="Ribosomal RNA adenine dimethylase-like, domain 2"/>
    <property type="match status" value="1"/>
</dbReference>
<evidence type="ECO:0000259" key="9">
    <source>
        <dbReference type="SMART" id="SM00650"/>
    </source>
</evidence>
<evidence type="ECO:0000256" key="3">
    <source>
        <dbReference type="ARBA" id="ARBA00022603"/>
    </source>
</evidence>
<dbReference type="InterPro" id="IPR011530">
    <property type="entry name" value="rRNA_adenine_dimethylase"/>
</dbReference>
<dbReference type="GO" id="GO:0003723">
    <property type="term" value="F:RNA binding"/>
    <property type="evidence" value="ECO:0007669"/>
    <property type="project" value="UniProtKB-UniRule"/>
</dbReference>
<dbReference type="eggNOG" id="COG0030">
    <property type="taxonomic scope" value="Bacteria"/>
</dbReference>
<dbReference type="RefSeq" id="WP_014353822.1">
    <property type="nucleotide sequence ID" value="NC_016893.1"/>
</dbReference>
<evidence type="ECO:0000256" key="7">
    <source>
        <dbReference type="HAMAP-Rule" id="MF_00607"/>
    </source>
</evidence>